<name>A0A6G1L0M0_9PEZI</name>
<sequence length="147" mass="16833">MTMTAQWADNITAAMQLRVVRWARPFVILTAAPKPVFPVRLLLRPLRRRRRPREGGSARRPSSARWSLFPWMRRCPCTLLATALESTRTAMRMSFSGLTRTWEFTLALFDGRTGMELLTLIDGGLKQALLRGWFDVAFSRRQACGGY</sequence>
<evidence type="ECO:0000313" key="1">
    <source>
        <dbReference type="EMBL" id="KAF2766471.1"/>
    </source>
</evidence>
<gene>
    <name evidence="1" type="ORF">EJ03DRAFT_178087</name>
</gene>
<keyword evidence="2" id="KW-1185">Reference proteome</keyword>
<evidence type="ECO:0000313" key="2">
    <source>
        <dbReference type="Proteomes" id="UP000799436"/>
    </source>
</evidence>
<dbReference type="EMBL" id="ML995871">
    <property type="protein sequence ID" value="KAF2766471.1"/>
    <property type="molecule type" value="Genomic_DNA"/>
</dbReference>
<proteinExistence type="predicted"/>
<accession>A0A6G1L0M0</accession>
<dbReference type="Proteomes" id="UP000799436">
    <property type="component" value="Unassembled WGS sequence"/>
</dbReference>
<reference evidence="1" key="1">
    <citation type="journal article" date="2020" name="Stud. Mycol.">
        <title>101 Dothideomycetes genomes: a test case for predicting lifestyles and emergence of pathogens.</title>
        <authorList>
            <person name="Haridas S."/>
            <person name="Albert R."/>
            <person name="Binder M."/>
            <person name="Bloem J."/>
            <person name="Labutti K."/>
            <person name="Salamov A."/>
            <person name="Andreopoulos B."/>
            <person name="Baker S."/>
            <person name="Barry K."/>
            <person name="Bills G."/>
            <person name="Bluhm B."/>
            <person name="Cannon C."/>
            <person name="Castanera R."/>
            <person name="Culley D."/>
            <person name="Daum C."/>
            <person name="Ezra D."/>
            <person name="Gonzalez J."/>
            <person name="Henrissat B."/>
            <person name="Kuo A."/>
            <person name="Liang C."/>
            <person name="Lipzen A."/>
            <person name="Lutzoni F."/>
            <person name="Magnuson J."/>
            <person name="Mondo S."/>
            <person name="Nolan M."/>
            <person name="Ohm R."/>
            <person name="Pangilinan J."/>
            <person name="Park H.-J."/>
            <person name="Ramirez L."/>
            <person name="Alfaro M."/>
            <person name="Sun H."/>
            <person name="Tritt A."/>
            <person name="Yoshinaga Y."/>
            <person name="Zwiers L.-H."/>
            <person name="Turgeon B."/>
            <person name="Goodwin S."/>
            <person name="Spatafora J."/>
            <person name="Crous P."/>
            <person name="Grigoriev I."/>
        </authorList>
    </citation>
    <scope>NUCLEOTIDE SEQUENCE</scope>
    <source>
        <strain evidence="1">CBS 116005</strain>
    </source>
</reference>
<protein>
    <submittedName>
        <fullName evidence="1">Uncharacterized protein</fullName>
    </submittedName>
</protein>
<dbReference type="AlphaFoldDB" id="A0A6G1L0M0"/>
<organism evidence="1 2">
    <name type="scientific">Teratosphaeria nubilosa</name>
    <dbReference type="NCBI Taxonomy" id="161662"/>
    <lineage>
        <taxon>Eukaryota</taxon>
        <taxon>Fungi</taxon>
        <taxon>Dikarya</taxon>
        <taxon>Ascomycota</taxon>
        <taxon>Pezizomycotina</taxon>
        <taxon>Dothideomycetes</taxon>
        <taxon>Dothideomycetidae</taxon>
        <taxon>Mycosphaerellales</taxon>
        <taxon>Teratosphaeriaceae</taxon>
        <taxon>Teratosphaeria</taxon>
    </lineage>
</organism>